<dbReference type="Pfam" id="PF25066">
    <property type="entry name" value="TPR_VPS8_2"/>
    <property type="match status" value="1"/>
</dbReference>
<dbReference type="Gene3D" id="2.130.10.10">
    <property type="entry name" value="YVTN repeat-like/Quinoprotein amine dehydrogenase"/>
    <property type="match status" value="1"/>
</dbReference>
<evidence type="ECO:0000259" key="3">
    <source>
        <dbReference type="Pfam" id="PF12816"/>
    </source>
</evidence>
<dbReference type="EMBL" id="MU150250">
    <property type="protein sequence ID" value="KAF9465049.1"/>
    <property type="molecule type" value="Genomic_DNA"/>
</dbReference>
<accession>A0A9P5Y9B4</accession>
<dbReference type="GO" id="GO:0030897">
    <property type="term" value="C:HOPS complex"/>
    <property type="evidence" value="ECO:0007669"/>
    <property type="project" value="TreeGrafter"/>
</dbReference>
<dbReference type="GO" id="GO:0034058">
    <property type="term" value="P:endosomal vesicle fusion"/>
    <property type="evidence" value="ECO:0007669"/>
    <property type="project" value="TreeGrafter"/>
</dbReference>
<dbReference type="PANTHER" id="PTHR12616:SF8">
    <property type="entry name" value="VACUOLAR PROTEIN SORTING-ASSOCIATED PROTEIN 8 HOMOLOG"/>
    <property type="match status" value="1"/>
</dbReference>
<evidence type="ECO:0000256" key="1">
    <source>
        <dbReference type="ARBA" id="ARBA00009422"/>
    </source>
</evidence>
<name>A0A9P5Y9B4_9AGAR</name>
<evidence type="ECO:0000256" key="2">
    <source>
        <dbReference type="SAM" id="MobiDB-lite"/>
    </source>
</evidence>
<dbReference type="SUPFAM" id="SSF82171">
    <property type="entry name" value="DPP6 N-terminal domain-like"/>
    <property type="match status" value="1"/>
</dbReference>
<dbReference type="InterPro" id="IPR015943">
    <property type="entry name" value="WD40/YVTN_repeat-like_dom_sf"/>
</dbReference>
<dbReference type="OrthoDB" id="289913at2759"/>
<keyword evidence="6" id="KW-1185">Reference proteome</keyword>
<reference evidence="5" key="1">
    <citation type="submission" date="2020-11" db="EMBL/GenBank/DDBJ databases">
        <authorList>
            <consortium name="DOE Joint Genome Institute"/>
            <person name="Ahrendt S."/>
            <person name="Riley R."/>
            <person name="Andreopoulos W."/>
            <person name="Labutti K."/>
            <person name="Pangilinan J."/>
            <person name="Ruiz-Duenas F.J."/>
            <person name="Barrasa J.M."/>
            <person name="Sanchez-Garcia M."/>
            <person name="Camarero S."/>
            <person name="Miyauchi S."/>
            <person name="Serrano A."/>
            <person name="Linde D."/>
            <person name="Babiker R."/>
            <person name="Drula E."/>
            <person name="Ayuso-Fernandez I."/>
            <person name="Pacheco R."/>
            <person name="Padilla G."/>
            <person name="Ferreira P."/>
            <person name="Barriuso J."/>
            <person name="Kellner H."/>
            <person name="Castanera R."/>
            <person name="Alfaro M."/>
            <person name="Ramirez L."/>
            <person name="Pisabarro A.G."/>
            <person name="Kuo A."/>
            <person name="Tritt A."/>
            <person name="Lipzen A."/>
            <person name="He G."/>
            <person name="Yan M."/>
            <person name="Ng V."/>
            <person name="Cullen D."/>
            <person name="Martin F."/>
            <person name="Rosso M.-N."/>
            <person name="Henrissat B."/>
            <person name="Hibbett D."/>
            <person name="Martinez A.T."/>
            <person name="Grigoriev I.V."/>
        </authorList>
    </citation>
    <scope>NUCLEOTIDE SEQUENCE</scope>
    <source>
        <strain evidence="5">CBS 247.69</strain>
    </source>
</reference>
<dbReference type="SUPFAM" id="SSF50978">
    <property type="entry name" value="WD40 repeat-like"/>
    <property type="match status" value="1"/>
</dbReference>
<comment type="caution">
    <text evidence="5">The sequence shown here is derived from an EMBL/GenBank/DDBJ whole genome shotgun (WGS) entry which is preliminary data.</text>
</comment>
<sequence length="1432" mass="161012">MGSPSKNGTSFKMTRSFLHPSVSRLRSNPPQAPRLSSNDSRATLNSHYISPSPSHFSSMSRMSSFSNLRTGSSGDLRESRHDHNPHPEREVFKWTELRHITKHIYTTTPHMASSVLGSSSLGSPMVLAANGLICIGTDNGKICIYDFKQTLKCICGESSNIVVGPVTALALSHDHTYVASGHSTGHIQLFDLKHPQTPARSVPPTTLAAVSSGRKEGHLQGSRIISIGFVAGRHTAIVSADDHGLAFSHSLGKVLFVEASDILRILGKYQEDSITSIPQTTSMSSVSHVHDTSLPRRRKARYTILEMCPLPLGTSPHTTDSYNVVALLTPTKLVVVGLKPKPRTWFKCPREIDEGGLSRNKSKWKGAMAWFPSVLSSSISDKTAMSGNGHVASLPTTPMLVYSWGNSVRLIRVTESRAKQTIQNPRTGKTTEVEVGRIVYGDARRWSTSGDVLAIQWLNANQIIALTAASLEVYDVHIQKMIEHIHFDGLSLISPTLSSTVNGSVSYSESVSDVTHSLRVYKGKIFLLGRDHLGVGTLLTWADRVLSYVQDGDFLSAINLTRSYYIGDAPGNRNGLPEDEVLRKEIVGQKMRELMMASARYAFSEDRMSDGTHITADGRGVDRTSLFEDLVSVSCRTCVALSDFEFLFEDLFQEYDDSGISKIYLQQLEPFILNNEIRYVPPRITQRLVALHEETGRLDYVERIIWHIDPTCLDINQAIRLCQKHHLYDALIYVYTRALRDCVAPVVELLGLIRKVQQYRRSQMESSESFDMDVAMDYAMEATIINAYKIYPYLSNILSGLSYPSEEPLAEDEAYQAKKDVYNFLFFGRSSVWPAGDGAKLVLTSDEDGGIEPTYPYARQLLRFDTESFLHSLDIAFEDSYLNDESQGTSRLLIVRILLEIMSSGDLPPPDATFVNIFIARNVPKYPQFLQIAPSALHGILIGLAEDPDLDTREDRQLAAEYLLSVYNPHDSERIVHLFEDAGFYRILRIWHRQERRWAPLLSTYLNDSSLRPSEVFRNVEDVLVISTRATKGSLPPELMDIISETLSQLLHTSITNTAILVDKYFPNLHEQGLELLSEQEDHRRFLYLRQLLGPPQHGDDDDIPPPFISPSLKLPQHLRQLYISLHCRFHPKDIIDALKYLPADFFDWQQAIQTCEENEVFHAVVWAMNWLGRPQDALKKADDYQKRLTLKMARYLTTNTHMAERTIDVRHDLESLRSIGRMGITVCVEHSHSTSKADIPLEDIWFQLLSSQINSVQNLSACLSEPSAQMNKDHQVDPLDIHESSLAVLRSLVQTTFASFVSITSTHAVSFPRLFKRLVNSATTSTNTQYTEFRIILTGMLESYRSDGDMLAITKHLIDRDLYKTIADITRERARGWAPALSTCTICRKPLFDNTLPNSVHCHPPDHKTSKEIIVSRSGTIYHSRCRPPEP</sequence>
<organism evidence="5 6">
    <name type="scientific">Collybia nuda</name>
    <dbReference type="NCBI Taxonomy" id="64659"/>
    <lineage>
        <taxon>Eukaryota</taxon>
        <taxon>Fungi</taxon>
        <taxon>Dikarya</taxon>
        <taxon>Basidiomycota</taxon>
        <taxon>Agaricomycotina</taxon>
        <taxon>Agaricomycetes</taxon>
        <taxon>Agaricomycetidae</taxon>
        <taxon>Agaricales</taxon>
        <taxon>Tricholomatineae</taxon>
        <taxon>Clitocybaceae</taxon>
        <taxon>Collybia</taxon>
    </lineage>
</organism>
<dbReference type="InterPro" id="IPR045111">
    <property type="entry name" value="Vps41/Vps8"/>
</dbReference>
<proteinExistence type="inferred from homology"/>
<feature type="compositionally biased region" description="Low complexity" evidence="2">
    <location>
        <begin position="46"/>
        <end position="66"/>
    </location>
</feature>
<dbReference type="GO" id="GO:0005770">
    <property type="term" value="C:late endosome"/>
    <property type="evidence" value="ECO:0007669"/>
    <property type="project" value="TreeGrafter"/>
</dbReference>
<evidence type="ECO:0000313" key="5">
    <source>
        <dbReference type="EMBL" id="KAF9465049.1"/>
    </source>
</evidence>
<gene>
    <name evidence="5" type="ORF">BDZ94DRAFT_1160919</name>
</gene>
<protein>
    <submittedName>
        <fullName evidence="5">Lateendosome to vacuole transport-family protein</fullName>
    </submittedName>
</protein>
<dbReference type="PANTHER" id="PTHR12616">
    <property type="entry name" value="VACUOLAR PROTEIN SORTING VPS41"/>
    <property type="match status" value="1"/>
</dbReference>
<feature type="domain" description="VPS8-like TPR-like repeats" evidence="4">
    <location>
        <begin position="1211"/>
        <end position="1374"/>
    </location>
</feature>
<evidence type="ECO:0000259" key="4">
    <source>
        <dbReference type="Pfam" id="PF25066"/>
    </source>
</evidence>
<feature type="compositionally biased region" description="Polar residues" evidence="2">
    <location>
        <begin position="1"/>
        <end position="13"/>
    </location>
</feature>
<dbReference type="InterPro" id="IPR059070">
    <property type="entry name" value="TPR_VPS8_2"/>
</dbReference>
<feature type="region of interest" description="Disordered" evidence="2">
    <location>
        <begin position="1"/>
        <end position="86"/>
    </location>
</feature>
<evidence type="ECO:0000313" key="6">
    <source>
        <dbReference type="Proteomes" id="UP000807353"/>
    </source>
</evidence>
<dbReference type="Pfam" id="PF23410">
    <property type="entry name" value="Beta-prop_VPS8"/>
    <property type="match status" value="1"/>
</dbReference>
<comment type="similarity">
    <text evidence="1">Belongs to the VPS8 family.</text>
</comment>
<dbReference type="InterPro" id="IPR036322">
    <property type="entry name" value="WD40_repeat_dom_sf"/>
</dbReference>
<dbReference type="Pfam" id="PF12816">
    <property type="entry name" value="TPR_Vps8"/>
    <property type="match status" value="1"/>
</dbReference>
<dbReference type="GO" id="GO:0006623">
    <property type="term" value="P:protein targeting to vacuole"/>
    <property type="evidence" value="ECO:0007669"/>
    <property type="project" value="InterPro"/>
</dbReference>
<feature type="domain" description="Vacuolar protein sorting-associated protein 8 central" evidence="3">
    <location>
        <begin position="663"/>
        <end position="877"/>
    </location>
</feature>
<dbReference type="Proteomes" id="UP000807353">
    <property type="component" value="Unassembled WGS sequence"/>
</dbReference>
<dbReference type="InterPro" id="IPR025941">
    <property type="entry name" value="Vps8_central_dom"/>
</dbReference>
<feature type="compositionally biased region" description="Polar residues" evidence="2">
    <location>
        <begin position="24"/>
        <end position="45"/>
    </location>
</feature>
<feature type="compositionally biased region" description="Basic and acidic residues" evidence="2">
    <location>
        <begin position="75"/>
        <end position="86"/>
    </location>
</feature>